<organism evidence="1 2">
    <name type="scientific">Pseudomonas syringae pv. aptata</name>
    <dbReference type="NCBI Taxonomy" id="83167"/>
    <lineage>
        <taxon>Bacteria</taxon>
        <taxon>Pseudomonadati</taxon>
        <taxon>Pseudomonadota</taxon>
        <taxon>Gammaproteobacteria</taxon>
        <taxon>Pseudomonadales</taxon>
        <taxon>Pseudomonadaceae</taxon>
        <taxon>Pseudomonas</taxon>
        <taxon>Pseudomonas syringae</taxon>
    </lineage>
</organism>
<evidence type="ECO:0000313" key="1">
    <source>
        <dbReference type="EMBL" id="RMU78459.1"/>
    </source>
</evidence>
<evidence type="ECO:0008006" key="3">
    <source>
        <dbReference type="Google" id="ProtNLM"/>
    </source>
</evidence>
<protein>
    <recommendedName>
        <fullName evidence="3">Ribbon-helix-helix protein CopG domain-containing protein</fullName>
    </recommendedName>
</protein>
<gene>
    <name evidence="1" type="ORF">ALP24_101579</name>
</gene>
<sequence>MRYIILRGATMSRLKDETLSIRTSAEIKQLLRMAAERERRSVASMIEILVLDYAKEHEVRLERPVDDRRKEAD</sequence>
<reference evidence="1 2" key="1">
    <citation type="submission" date="2018-08" db="EMBL/GenBank/DDBJ databases">
        <title>Recombination of ecologically and evolutionarily significant loci maintains genetic cohesion in the Pseudomonas syringae species complex.</title>
        <authorList>
            <person name="Dillon M."/>
            <person name="Thakur S."/>
            <person name="Almeida R.N.D."/>
            <person name="Weir B.S."/>
            <person name="Guttman D.S."/>
        </authorList>
    </citation>
    <scope>NUCLEOTIDE SEQUENCE [LARGE SCALE GENOMIC DNA]</scope>
    <source>
        <strain evidence="1 2">ICMP 11935</strain>
    </source>
</reference>
<accession>A0A3M5X6I1</accession>
<proteinExistence type="predicted"/>
<comment type="caution">
    <text evidence="1">The sequence shown here is derived from an EMBL/GenBank/DDBJ whole genome shotgun (WGS) entry which is preliminary data.</text>
</comment>
<dbReference type="AlphaFoldDB" id="A0A3M5X6I1"/>
<dbReference type="Proteomes" id="UP000274315">
    <property type="component" value="Unassembled WGS sequence"/>
</dbReference>
<name>A0A3M5X6I1_PSEAP</name>
<dbReference type="SUPFAM" id="SSF47598">
    <property type="entry name" value="Ribbon-helix-helix"/>
    <property type="match status" value="1"/>
</dbReference>
<dbReference type="EMBL" id="RBUF01000075">
    <property type="protein sequence ID" value="RMU78459.1"/>
    <property type="molecule type" value="Genomic_DNA"/>
</dbReference>
<evidence type="ECO:0000313" key="2">
    <source>
        <dbReference type="Proteomes" id="UP000274315"/>
    </source>
</evidence>
<dbReference type="InterPro" id="IPR010985">
    <property type="entry name" value="Ribbon_hlx_hlx"/>
</dbReference>
<dbReference type="GO" id="GO:0006355">
    <property type="term" value="P:regulation of DNA-templated transcription"/>
    <property type="evidence" value="ECO:0007669"/>
    <property type="project" value="InterPro"/>
</dbReference>